<comment type="cofactor">
    <cofactor evidence="1 6">
        <name>Zn(2+)</name>
        <dbReference type="ChEBI" id="CHEBI:29105"/>
    </cofactor>
</comment>
<keyword evidence="3 6" id="KW-0862">Zinc</keyword>
<dbReference type="EMBL" id="CP000463">
    <property type="protein sequence ID" value="ABJ04545.1"/>
    <property type="molecule type" value="Genomic_DNA"/>
</dbReference>
<dbReference type="InterPro" id="IPR036291">
    <property type="entry name" value="NAD(P)-bd_dom_sf"/>
</dbReference>
<dbReference type="FunFam" id="3.40.50.720:FF:000003">
    <property type="entry name" value="S-(hydroxymethyl)glutathione dehydrogenase"/>
    <property type="match status" value="1"/>
</dbReference>
<dbReference type="SUPFAM" id="SSF50129">
    <property type="entry name" value="GroES-like"/>
    <property type="match status" value="2"/>
</dbReference>
<dbReference type="PANTHER" id="PTHR43880">
    <property type="entry name" value="ALCOHOL DEHYDROGENASE"/>
    <property type="match status" value="1"/>
</dbReference>
<evidence type="ECO:0000256" key="6">
    <source>
        <dbReference type="RuleBase" id="RU361277"/>
    </source>
</evidence>
<gene>
    <name evidence="8" type="ordered locus">RPE_0587</name>
</gene>
<dbReference type="GO" id="GO:0046294">
    <property type="term" value="P:formaldehyde catabolic process"/>
    <property type="evidence" value="ECO:0007669"/>
    <property type="project" value="TreeGrafter"/>
</dbReference>
<dbReference type="GO" id="GO:0005829">
    <property type="term" value="C:cytosol"/>
    <property type="evidence" value="ECO:0007669"/>
    <property type="project" value="TreeGrafter"/>
</dbReference>
<keyword evidence="5" id="KW-0520">NAD</keyword>
<dbReference type="Gene3D" id="3.40.50.720">
    <property type="entry name" value="NAD(P)-binding Rossmann-like Domain"/>
    <property type="match status" value="1"/>
</dbReference>
<dbReference type="InterPro" id="IPR013154">
    <property type="entry name" value="ADH-like_N"/>
</dbReference>
<name>Q07U39_RHOP5</name>
<evidence type="ECO:0000256" key="2">
    <source>
        <dbReference type="ARBA" id="ARBA00022723"/>
    </source>
</evidence>
<dbReference type="Pfam" id="PF08240">
    <property type="entry name" value="ADH_N"/>
    <property type="match status" value="1"/>
</dbReference>
<dbReference type="eggNOG" id="COG1062">
    <property type="taxonomic scope" value="Bacteria"/>
</dbReference>
<dbReference type="PROSITE" id="PS00059">
    <property type="entry name" value="ADH_ZINC"/>
    <property type="match status" value="1"/>
</dbReference>
<dbReference type="GO" id="GO:0051903">
    <property type="term" value="F:S-(hydroxymethyl)glutathione dehydrogenase [NAD(P)+] activity"/>
    <property type="evidence" value="ECO:0007669"/>
    <property type="project" value="TreeGrafter"/>
</dbReference>
<dbReference type="HOGENOM" id="CLU_026673_14_1_5"/>
<evidence type="ECO:0000256" key="3">
    <source>
        <dbReference type="ARBA" id="ARBA00022833"/>
    </source>
</evidence>
<dbReference type="SMART" id="SM00829">
    <property type="entry name" value="PKS_ER"/>
    <property type="match status" value="1"/>
</dbReference>
<proteinExistence type="inferred from homology"/>
<dbReference type="SUPFAM" id="SSF51735">
    <property type="entry name" value="NAD(P)-binding Rossmann-fold domains"/>
    <property type="match status" value="1"/>
</dbReference>
<dbReference type="InterPro" id="IPR020843">
    <property type="entry name" value="ER"/>
</dbReference>
<dbReference type="Gene3D" id="3.90.180.10">
    <property type="entry name" value="Medium-chain alcohol dehydrogenases, catalytic domain"/>
    <property type="match status" value="1"/>
</dbReference>
<feature type="domain" description="Enoyl reductase (ER)" evidence="7">
    <location>
        <begin position="31"/>
        <end position="387"/>
    </location>
</feature>
<dbReference type="CDD" id="cd08279">
    <property type="entry name" value="Zn_ADH_class_III"/>
    <property type="match status" value="1"/>
</dbReference>
<dbReference type="STRING" id="316055.RPE_0587"/>
<accession>Q07U39</accession>
<keyword evidence="2 6" id="KW-0479">Metal-binding</keyword>
<comment type="similarity">
    <text evidence="6">Belongs to the zinc-containing alcohol dehydrogenase family.</text>
</comment>
<evidence type="ECO:0000256" key="5">
    <source>
        <dbReference type="ARBA" id="ARBA00023027"/>
    </source>
</evidence>
<dbReference type="PANTHER" id="PTHR43880:SF12">
    <property type="entry name" value="ALCOHOL DEHYDROGENASE CLASS-3"/>
    <property type="match status" value="1"/>
</dbReference>
<evidence type="ECO:0000256" key="4">
    <source>
        <dbReference type="ARBA" id="ARBA00023002"/>
    </source>
</evidence>
<dbReference type="GO" id="GO:0008270">
    <property type="term" value="F:zinc ion binding"/>
    <property type="evidence" value="ECO:0007669"/>
    <property type="project" value="InterPro"/>
</dbReference>
<keyword evidence="4" id="KW-0560">Oxidoreductase</keyword>
<sequence>MANLRQPIENADPAANVGTMEIRAAVFRDINTPLRVERIWLDPPGPTEVLVRLCAVGLCRTDYHVMRGERRVAMQPMVLGHEAAGIVESIGANVQGIKPGDHVVCTFIPGCGKCRWCVRGLHHLCAEGPRITQGPQLDGSYRRRDGDGAEVGAFCMIGAFAEYTVVDQASVIVIDDDIPLDHASLVACGVPAGVGAARNRARVKPGDSVLVVGCGGDGMNVVQGARLCGASMIIAADIVAQKLEWARDFGATHGVLARGDELIRAVHELTDGVGVDHSFVCIDPAETLLPAFRATAKAGNVVVTAITPDTVKQIDIPPLELFATQKAIMGAVYGFASPRLQIPQLLALYRTGELKLGELITKTYRLDQIDAGYADLQAGKNLRGVVLFD</sequence>
<reference evidence="8" key="1">
    <citation type="submission" date="2006-09" db="EMBL/GenBank/DDBJ databases">
        <title>Complete sequence of Rhodopseudomonas palustris BisA53.</title>
        <authorList>
            <consortium name="US DOE Joint Genome Institute"/>
            <person name="Copeland A."/>
            <person name="Lucas S."/>
            <person name="Lapidus A."/>
            <person name="Barry K."/>
            <person name="Detter J.C."/>
            <person name="Glavina del Rio T."/>
            <person name="Hammon N."/>
            <person name="Israni S."/>
            <person name="Dalin E."/>
            <person name="Tice H."/>
            <person name="Pitluck S."/>
            <person name="Chain P."/>
            <person name="Malfatti S."/>
            <person name="Shin M."/>
            <person name="Vergez L."/>
            <person name="Schmutz J."/>
            <person name="Larimer F."/>
            <person name="Land M."/>
            <person name="Hauser L."/>
            <person name="Pelletier D.A."/>
            <person name="Kyrpides N."/>
            <person name="Kim E."/>
            <person name="Harwood C.S."/>
            <person name="Oda Y."/>
            <person name="Richardson P."/>
        </authorList>
    </citation>
    <scope>NUCLEOTIDE SEQUENCE [LARGE SCALE GENOMIC DNA]</scope>
    <source>
        <strain evidence="8">BisA53</strain>
    </source>
</reference>
<dbReference type="InterPro" id="IPR002328">
    <property type="entry name" value="ADH_Zn_CS"/>
</dbReference>
<dbReference type="Pfam" id="PF00107">
    <property type="entry name" value="ADH_zinc_N"/>
    <property type="match status" value="1"/>
</dbReference>
<dbReference type="AlphaFoldDB" id="Q07U39"/>
<organism evidence="8">
    <name type="scientific">Rhodopseudomonas palustris (strain BisA53)</name>
    <dbReference type="NCBI Taxonomy" id="316055"/>
    <lineage>
        <taxon>Bacteria</taxon>
        <taxon>Pseudomonadati</taxon>
        <taxon>Pseudomonadota</taxon>
        <taxon>Alphaproteobacteria</taxon>
        <taxon>Hyphomicrobiales</taxon>
        <taxon>Nitrobacteraceae</taxon>
        <taxon>Rhodopseudomonas</taxon>
    </lineage>
</organism>
<evidence type="ECO:0000259" key="7">
    <source>
        <dbReference type="SMART" id="SM00829"/>
    </source>
</evidence>
<dbReference type="KEGG" id="rpe:RPE_0587"/>
<evidence type="ECO:0000313" key="8">
    <source>
        <dbReference type="EMBL" id="ABJ04545.1"/>
    </source>
</evidence>
<protein>
    <submittedName>
        <fullName evidence="8">Alcohol dehydrogenase GroES domain protein</fullName>
    </submittedName>
</protein>
<evidence type="ECO:0000256" key="1">
    <source>
        <dbReference type="ARBA" id="ARBA00001947"/>
    </source>
</evidence>
<dbReference type="InterPro" id="IPR013149">
    <property type="entry name" value="ADH-like_C"/>
</dbReference>
<dbReference type="InterPro" id="IPR011032">
    <property type="entry name" value="GroES-like_sf"/>
</dbReference>